<organism evidence="2 3">
    <name type="scientific">Novacetimonas pomaceti</name>
    <dbReference type="NCBI Taxonomy" id="2021998"/>
    <lineage>
        <taxon>Bacteria</taxon>
        <taxon>Pseudomonadati</taxon>
        <taxon>Pseudomonadota</taxon>
        <taxon>Alphaproteobacteria</taxon>
        <taxon>Acetobacterales</taxon>
        <taxon>Acetobacteraceae</taxon>
        <taxon>Novacetimonas</taxon>
    </lineage>
</organism>
<feature type="domain" description="EF-hand" evidence="1">
    <location>
        <begin position="43"/>
        <end position="78"/>
    </location>
</feature>
<dbReference type="InterPro" id="IPR018247">
    <property type="entry name" value="EF_Hand_1_Ca_BS"/>
</dbReference>
<sequence>MFPSPIQAYRQMPIFPLQAASLLFIFLCCGAVSFFPRYAQARETEAERIDAFRSADANHDGRLSYEEFEKEVRTILENKDDFEGRGFRLLGEETQKAILNERFRKMDIGNKGYLVLSDWKRN</sequence>
<protein>
    <recommendedName>
        <fullName evidence="1">EF-hand domain-containing protein</fullName>
    </recommendedName>
</protein>
<dbReference type="InterPro" id="IPR002048">
    <property type="entry name" value="EF_hand_dom"/>
</dbReference>
<reference evidence="2 3" key="1">
    <citation type="submission" date="2018-02" db="EMBL/GenBank/DDBJ databases">
        <authorList>
            <person name="Skraban J."/>
            <person name="Trcek J."/>
        </authorList>
    </citation>
    <scope>NUCLEOTIDE SEQUENCE [LARGE SCALE GENOMIC DNA]</scope>
    <source>
        <strain evidence="2 3">AV446</strain>
    </source>
</reference>
<dbReference type="Gene3D" id="1.10.238.10">
    <property type="entry name" value="EF-hand"/>
    <property type="match status" value="1"/>
</dbReference>
<comment type="caution">
    <text evidence="2">The sequence shown here is derived from an EMBL/GenBank/DDBJ whole genome shotgun (WGS) entry which is preliminary data.</text>
</comment>
<dbReference type="PROSITE" id="PS50222">
    <property type="entry name" value="EF_HAND_2"/>
    <property type="match status" value="1"/>
</dbReference>
<keyword evidence="3" id="KW-1185">Reference proteome</keyword>
<accession>A0ABX5P761</accession>
<dbReference type="Proteomes" id="UP000248116">
    <property type="component" value="Unassembled WGS sequence"/>
</dbReference>
<name>A0ABX5P761_9PROT</name>
<evidence type="ECO:0000313" key="3">
    <source>
        <dbReference type="Proteomes" id="UP000248116"/>
    </source>
</evidence>
<proteinExistence type="predicted"/>
<dbReference type="Pfam" id="PF13499">
    <property type="entry name" value="EF-hand_7"/>
    <property type="match status" value="1"/>
</dbReference>
<dbReference type="InterPro" id="IPR011992">
    <property type="entry name" value="EF-hand-dom_pair"/>
</dbReference>
<dbReference type="EMBL" id="PRCW01000028">
    <property type="protein sequence ID" value="PYD48603.1"/>
    <property type="molecule type" value="Genomic_DNA"/>
</dbReference>
<dbReference type="SUPFAM" id="SSF47473">
    <property type="entry name" value="EF-hand"/>
    <property type="match status" value="1"/>
</dbReference>
<gene>
    <name evidence="2" type="ORF">C3920_03580</name>
</gene>
<dbReference type="PROSITE" id="PS00018">
    <property type="entry name" value="EF_HAND_1"/>
    <property type="match status" value="1"/>
</dbReference>
<evidence type="ECO:0000259" key="1">
    <source>
        <dbReference type="PROSITE" id="PS50222"/>
    </source>
</evidence>
<evidence type="ECO:0000313" key="2">
    <source>
        <dbReference type="EMBL" id="PYD48603.1"/>
    </source>
</evidence>